<feature type="transmembrane region" description="Helical" evidence="2">
    <location>
        <begin position="95"/>
        <end position="117"/>
    </location>
</feature>
<evidence type="ECO:0000256" key="1">
    <source>
        <dbReference type="SAM" id="MobiDB-lite"/>
    </source>
</evidence>
<feature type="transmembrane region" description="Helical" evidence="2">
    <location>
        <begin position="368"/>
        <end position="388"/>
    </location>
</feature>
<sequence>MCRDVAQKVDDGDESGPDGKKAAAASLSCGWALFLGVPTVYVYAVATRLPLGLLALCAQQSLHLSAMESVGAVACYSFGRAISASTLTTQLKLPFIFSCAGSTVVSFAILATLPLMVDMDSMGEVKSDGAPATNISVVYLFAAFISGLAETVTVIDNFLKFETSKMPISKQGVVFRCTLASTGLGSATAFFAGSYTYEIAGLLGLCIFGIFFGSLHVLCLSIYVHYNWCIFEADQLLQCCNNGASRISEKGETETSVIQRDNERAQASPNDQEDSEKIQLPDSMAATVKNFVTYFDLLTLVFPRDDNSGINYLSTDVILPDNLHKQLKIMEFAAPWLLATGAFMITCHITIFPVFFVDIWETPPSTAGKILAFGELGGAALILITAALNQLFQERKPLLFMVWEQPVLIMNATITSVVFCALLGFVQTSVIAMADAEREGKTAQRLS</sequence>
<dbReference type="Proteomes" id="UP001190700">
    <property type="component" value="Unassembled WGS sequence"/>
</dbReference>
<evidence type="ECO:0000313" key="4">
    <source>
        <dbReference type="Proteomes" id="UP001190700"/>
    </source>
</evidence>
<feature type="transmembrane region" description="Helical" evidence="2">
    <location>
        <begin position="22"/>
        <end position="44"/>
    </location>
</feature>
<evidence type="ECO:0000256" key="2">
    <source>
        <dbReference type="SAM" id="Phobius"/>
    </source>
</evidence>
<keyword evidence="2" id="KW-0472">Membrane</keyword>
<feature type="region of interest" description="Disordered" evidence="1">
    <location>
        <begin position="251"/>
        <end position="277"/>
    </location>
</feature>
<organism evidence="3 4">
    <name type="scientific">Cymbomonas tetramitiformis</name>
    <dbReference type="NCBI Taxonomy" id="36881"/>
    <lineage>
        <taxon>Eukaryota</taxon>
        <taxon>Viridiplantae</taxon>
        <taxon>Chlorophyta</taxon>
        <taxon>Pyramimonadophyceae</taxon>
        <taxon>Pyramimonadales</taxon>
        <taxon>Pyramimonadaceae</taxon>
        <taxon>Cymbomonas</taxon>
    </lineage>
</organism>
<reference evidence="3 4" key="1">
    <citation type="journal article" date="2015" name="Genome Biol. Evol.">
        <title>Comparative Genomics of a Bacterivorous Green Alga Reveals Evolutionary Causalities and Consequences of Phago-Mixotrophic Mode of Nutrition.</title>
        <authorList>
            <person name="Burns J.A."/>
            <person name="Paasch A."/>
            <person name="Narechania A."/>
            <person name="Kim E."/>
        </authorList>
    </citation>
    <scope>NUCLEOTIDE SEQUENCE [LARGE SCALE GENOMIC DNA]</scope>
    <source>
        <strain evidence="3 4">PLY_AMNH</strain>
    </source>
</reference>
<keyword evidence="2" id="KW-1133">Transmembrane helix</keyword>
<dbReference type="AlphaFoldDB" id="A0AAE0LFV8"/>
<feature type="transmembrane region" description="Helical" evidence="2">
    <location>
        <begin position="137"/>
        <end position="161"/>
    </location>
</feature>
<protein>
    <submittedName>
        <fullName evidence="3">Uncharacterized protein</fullName>
    </submittedName>
</protein>
<feature type="transmembrane region" description="Helical" evidence="2">
    <location>
        <begin position="199"/>
        <end position="224"/>
    </location>
</feature>
<keyword evidence="2" id="KW-0812">Transmembrane</keyword>
<comment type="caution">
    <text evidence="3">The sequence shown here is derived from an EMBL/GenBank/DDBJ whole genome shotgun (WGS) entry which is preliminary data.</text>
</comment>
<gene>
    <name evidence="3" type="ORF">CYMTET_8661</name>
</gene>
<keyword evidence="4" id="KW-1185">Reference proteome</keyword>
<dbReference type="EMBL" id="LGRX02002691">
    <property type="protein sequence ID" value="KAK3283652.1"/>
    <property type="molecule type" value="Genomic_DNA"/>
</dbReference>
<accession>A0AAE0LFV8</accession>
<feature type="compositionally biased region" description="Polar residues" evidence="1">
    <location>
        <begin position="254"/>
        <end position="270"/>
    </location>
</feature>
<evidence type="ECO:0000313" key="3">
    <source>
        <dbReference type="EMBL" id="KAK3283652.1"/>
    </source>
</evidence>
<proteinExistence type="predicted"/>
<feature type="transmembrane region" description="Helical" evidence="2">
    <location>
        <begin position="333"/>
        <end position="356"/>
    </location>
</feature>
<name>A0AAE0LFV8_9CHLO</name>
<feature type="transmembrane region" description="Helical" evidence="2">
    <location>
        <begin position="173"/>
        <end position="193"/>
    </location>
</feature>
<feature type="transmembrane region" description="Helical" evidence="2">
    <location>
        <begin position="408"/>
        <end position="426"/>
    </location>
</feature>